<dbReference type="AlphaFoldDB" id="A0A6C0B764"/>
<protein>
    <submittedName>
        <fullName evidence="1">Uncharacterized protein</fullName>
    </submittedName>
</protein>
<dbReference type="EMBL" id="MN739089">
    <property type="protein sequence ID" value="QHS87892.1"/>
    <property type="molecule type" value="Genomic_DNA"/>
</dbReference>
<name>A0A6C0B764_9ZZZZ</name>
<sequence length="255" mass="30228">MTNIKLFSKMIFSKYVSSVKDYFELIQKSESSKNAADVKVTLLIGLNALHRVFEVVLLKTKNIETAQYYSQKSFNYYLEYMEQIQEADLLSSLNRIDAILFVYKKTICEVCDKGSSRRTYSDFDNDTIIIEDNQLREIMCQIFLFVNTLFFWDNQSFTFENRYKLVLLIYKHEFLYDNSKSMSCYLEVIQNQSEISFEKYEDIILELSKIVAKKKNPVDINKNELVLLKVHKESETFLFKFKESTTKDLVKWLTV</sequence>
<reference evidence="1" key="1">
    <citation type="journal article" date="2020" name="Nature">
        <title>Giant virus diversity and host interactions through global metagenomics.</title>
        <authorList>
            <person name="Schulz F."/>
            <person name="Roux S."/>
            <person name="Paez-Espino D."/>
            <person name="Jungbluth S."/>
            <person name="Walsh D.A."/>
            <person name="Denef V.J."/>
            <person name="McMahon K.D."/>
            <person name="Konstantinidis K.T."/>
            <person name="Eloe-Fadrosh E.A."/>
            <person name="Kyrpides N.C."/>
            <person name="Woyke T."/>
        </authorList>
    </citation>
    <scope>NUCLEOTIDE SEQUENCE</scope>
    <source>
        <strain evidence="1">GVMAG-M-3300010158-13</strain>
    </source>
</reference>
<evidence type="ECO:0000313" key="1">
    <source>
        <dbReference type="EMBL" id="QHS87892.1"/>
    </source>
</evidence>
<proteinExistence type="predicted"/>
<accession>A0A6C0B764</accession>
<organism evidence="1">
    <name type="scientific">viral metagenome</name>
    <dbReference type="NCBI Taxonomy" id="1070528"/>
    <lineage>
        <taxon>unclassified sequences</taxon>
        <taxon>metagenomes</taxon>
        <taxon>organismal metagenomes</taxon>
    </lineage>
</organism>